<protein>
    <submittedName>
        <fullName evidence="1">Uncharacterized protein</fullName>
    </submittedName>
</protein>
<dbReference type="OrthoDB" id="416253at2759"/>
<accession>A0A8H6JBL4</accession>
<evidence type="ECO:0000313" key="2">
    <source>
        <dbReference type="Proteomes" id="UP000639643"/>
    </source>
</evidence>
<reference evidence="1" key="1">
    <citation type="journal article" date="2020" name="Phytopathology">
        <title>Genome Sequence Resources of Colletotrichum truncatum, C. plurivorum, C. musicola, and C. sojae: Four Species Pathogenic to Soybean (Glycine max).</title>
        <authorList>
            <person name="Rogerio F."/>
            <person name="Boufleur T.R."/>
            <person name="Ciampi-Guillardi M."/>
            <person name="Sukno S.A."/>
            <person name="Thon M.R."/>
            <person name="Massola Junior N.S."/>
            <person name="Baroncelli R."/>
        </authorList>
    </citation>
    <scope>NUCLEOTIDE SEQUENCE</scope>
    <source>
        <strain evidence="1">LFN0074</strain>
    </source>
</reference>
<gene>
    <name evidence="1" type="ORF">CMUS01_13553</name>
</gene>
<organism evidence="1 2">
    <name type="scientific">Colletotrichum musicola</name>
    <dbReference type="NCBI Taxonomy" id="2175873"/>
    <lineage>
        <taxon>Eukaryota</taxon>
        <taxon>Fungi</taxon>
        <taxon>Dikarya</taxon>
        <taxon>Ascomycota</taxon>
        <taxon>Pezizomycotina</taxon>
        <taxon>Sordariomycetes</taxon>
        <taxon>Hypocreomycetidae</taxon>
        <taxon>Glomerellales</taxon>
        <taxon>Glomerellaceae</taxon>
        <taxon>Colletotrichum</taxon>
        <taxon>Colletotrichum orchidearum species complex</taxon>
    </lineage>
</organism>
<dbReference type="EMBL" id="WIGM01000868">
    <property type="protein sequence ID" value="KAF6810055.1"/>
    <property type="molecule type" value="Genomic_DNA"/>
</dbReference>
<comment type="caution">
    <text evidence="1">The sequence shown here is derived from an EMBL/GenBank/DDBJ whole genome shotgun (WGS) entry which is preliminary data.</text>
</comment>
<dbReference type="AlphaFoldDB" id="A0A8H6JBL4"/>
<evidence type="ECO:0000313" key="1">
    <source>
        <dbReference type="EMBL" id="KAF6810055.1"/>
    </source>
</evidence>
<proteinExistence type="predicted"/>
<keyword evidence="2" id="KW-1185">Reference proteome</keyword>
<name>A0A8H6JBL4_9PEZI</name>
<sequence length="103" mass="11174">MSRAGHRKVNLINNTGSDGVLVARCDEATLHLELVATVRLASVTPDVREDVLNQLDTTISIYGADGVFAEFESEFKVMLGKPGWFSLLHNSKRLSVAEKAASS</sequence>
<dbReference type="Proteomes" id="UP000639643">
    <property type="component" value="Unassembled WGS sequence"/>
</dbReference>